<dbReference type="Pfam" id="PF02517">
    <property type="entry name" value="Rce1-like"/>
    <property type="match status" value="1"/>
</dbReference>
<keyword evidence="4" id="KW-1185">Reference proteome</keyword>
<sequence>MSASRLPLLTNPAIRLIITIALMVGAMFAPIAFPWKVPLFAALAMVVVWLETGNLECMGIGRRPLRPTVGWAIVGFLLVVLLIARGIMPVIEGAMGIETDYSAYGALKGNLELVLKLFAGAAISAMIAEEIVYRGFFFHQLTALFGNGKVTRAVLIILGGFVFALPHSEQGMVGMTAVALTGIVFGWLFFRGNKRNLLTCMLAHAMIDVWGLSSLYFGWY</sequence>
<feature type="transmembrane region" description="Helical" evidence="1">
    <location>
        <begin position="69"/>
        <end position="91"/>
    </location>
</feature>
<feature type="transmembrane region" description="Helical" evidence="1">
    <location>
        <begin position="144"/>
        <end position="165"/>
    </location>
</feature>
<feature type="domain" description="CAAX prenyl protease 2/Lysostaphin resistance protein A-like" evidence="2">
    <location>
        <begin position="116"/>
        <end position="209"/>
    </location>
</feature>
<evidence type="ECO:0000313" key="3">
    <source>
        <dbReference type="EMBL" id="MBW0143786.1"/>
    </source>
</evidence>
<dbReference type="Proteomes" id="UP000698028">
    <property type="component" value="Unassembled WGS sequence"/>
</dbReference>
<feature type="transmembrane region" description="Helical" evidence="1">
    <location>
        <begin position="111"/>
        <end position="132"/>
    </location>
</feature>
<name>A0ABS6V2T3_9SPHN</name>
<evidence type="ECO:0000256" key="1">
    <source>
        <dbReference type="SAM" id="Phobius"/>
    </source>
</evidence>
<keyword evidence="3" id="KW-0482">Metalloprotease</keyword>
<keyword evidence="1" id="KW-0812">Transmembrane</keyword>
<reference evidence="3 4" key="1">
    <citation type="submission" date="2021-07" db="EMBL/GenBank/DDBJ databases">
        <title>The draft genome sequence of Sphingomicrobium sp. B8.</title>
        <authorList>
            <person name="Mu L."/>
        </authorList>
    </citation>
    <scope>NUCLEOTIDE SEQUENCE [LARGE SCALE GENOMIC DNA]</scope>
    <source>
        <strain evidence="3 4">B8</strain>
    </source>
</reference>
<gene>
    <name evidence="3" type="ORF">KTQ36_00550</name>
</gene>
<feature type="transmembrane region" description="Helical" evidence="1">
    <location>
        <begin position="12"/>
        <end position="33"/>
    </location>
</feature>
<protein>
    <submittedName>
        <fullName evidence="3">CPBP family intramembrane metalloprotease</fullName>
    </submittedName>
</protein>
<accession>A0ABS6V2T3</accession>
<organism evidence="3 4">
    <name type="scientific">Sphingomicrobium clamense</name>
    <dbReference type="NCBI Taxonomy" id="2851013"/>
    <lineage>
        <taxon>Bacteria</taxon>
        <taxon>Pseudomonadati</taxon>
        <taxon>Pseudomonadota</taxon>
        <taxon>Alphaproteobacteria</taxon>
        <taxon>Sphingomonadales</taxon>
        <taxon>Sphingomonadaceae</taxon>
        <taxon>Sphingomicrobium</taxon>
    </lineage>
</organism>
<proteinExistence type="predicted"/>
<comment type="caution">
    <text evidence="3">The sequence shown here is derived from an EMBL/GenBank/DDBJ whole genome shotgun (WGS) entry which is preliminary data.</text>
</comment>
<feature type="transmembrane region" description="Helical" evidence="1">
    <location>
        <begin position="197"/>
        <end position="219"/>
    </location>
</feature>
<feature type="transmembrane region" description="Helical" evidence="1">
    <location>
        <begin position="171"/>
        <end position="190"/>
    </location>
</feature>
<evidence type="ECO:0000259" key="2">
    <source>
        <dbReference type="Pfam" id="PF02517"/>
    </source>
</evidence>
<dbReference type="RefSeq" id="WP_218631847.1">
    <property type="nucleotide sequence ID" value="NZ_JAHVAH010000001.1"/>
</dbReference>
<keyword evidence="1" id="KW-0472">Membrane</keyword>
<keyword evidence="3" id="KW-0645">Protease</keyword>
<dbReference type="EMBL" id="JAHVAH010000001">
    <property type="protein sequence ID" value="MBW0143786.1"/>
    <property type="molecule type" value="Genomic_DNA"/>
</dbReference>
<evidence type="ECO:0000313" key="4">
    <source>
        <dbReference type="Proteomes" id="UP000698028"/>
    </source>
</evidence>
<keyword evidence="1" id="KW-1133">Transmembrane helix</keyword>
<dbReference type="InterPro" id="IPR003675">
    <property type="entry name" value="Rce1/LyrA-like_dom"/>
</dbReference>
<feature type="transmembrane region" description="Helical" evidence="1">
    <location>
        <begin position="39"/>
        <end position="57"/>
    </location>
</feature>
<keyword evidence="3" id="KW-0378">Hydrolase</keyword>
<dbReference type="GO" id="GO:0008237">
    <property type="term" value="F:metallopeptidase activity"/>
    <property type="evidence" value="ECO:0007669"/>
    <property type="project" value="UniProtKB-KW"/>
</dbReference>